<dbReference type="SUPFAM" id="SSF49503">
    <property type="entry name" value="Cupredoxins"/>
    <property type="match status" value="1"/>
</dbReference>
<accession>A0ABQ0CC65</accession>
<dbReference type="PRINTS" id="PR00155">
    <property type="entry name" value="AMICYANIN"/>
</dbReference>
<dbReference type="InterPro" id="IPR002386">
    <property type="entry name" value="Amicyanin/Pseudoazurin"/>
</dbReference>
<name>A0ABQ0CC65_9PROT</name>
<dbReference type="InterPro" id="IPR028871">
    <property type="entry name" value="BlueCu_1_BS"/>
</dbReference>
<evidence type="ECO:0000256" key="1">
    <source>
        <dbReference type="ARBA" id="ARBA00001935"/>
    </source>
</evidence>
<dbReference type="Gene3D" id="2.60.40.420">
    <property type="entry name" value="Cupredoxins - blue copper proteins"/>
    <property type="match status" value="1"/>
</dbReference>
<dbReference type="InterPro" id="IPR000923">
    <property type="entry name" value="BlueCu_1"/>
</dbReference>
<evidence type="ECO:0000256" key="4">
    <source>
        <dbReference type="ARBA" id="ARBA00022723"/>
    </source>
</evidence>
<evidence type="ECO:0000313" key="9">
    <source>
        <dbReference type="EMBL" id="GAB0058476.1"/>
    </source>
</evidence>
<evidence type="ECO:0000256" key="7">
    <source>
        <dbReference type="ARBA" id="ARBA00023008"/>
    </source>
</evidence>
<keyword evidence="7" id="KW-0186">Copper</keyword>
<comment type="cofactor">
    <cofactor evidence="1">
        <name>Cu cation</name>
        <dbReference type="ChEBI" id="CHEBI:23378"/>
    </cofactor>
</comment>
<proteinExistence type="predicted"/>
<comment type="subcellular location">
    <subcellularLocation>
        <location evidence="2">Periplasm</location>
    </subcellularLocation>
</comment>
<sequence>MSPGETMPGFRSDHGWVLAVLLCLSPAAVWADQAPASSEVSIQKMAFHPATLTVRVGTTVTWQNNEAGATYHAVASDEAGAFMSADFFPGERWSHTFTTPGTYPYHCTPHENRMKGTIVVEP</sequence>
<dbReference type="InterPro" id="IPR008972">
    <property type="entry name" value="Cupredoxin"/>
</dbReference>
<keyword evidence="3" id="KW-0813">Transport</keyword>
<protein>
    <submittedName>
        <fullName evidence="9">Plastocyanin</fullName>
    </submittedName>
</protein>
<dbReference type="PROSITE" id="PS00196">
    <property type="entry name" value="COPPER_BLUE"/>
    <property type="match status" value="1"/>
</dbReference>
<dbReference type="PANTHER" id="PTHR36507:SF1">
    <property type="entry name" value="BLL1555 PROTEIN"/>
    <property type="match status" value="1"/>
</dbReference>
<evidence type="ECO:0000259" key="8">
    <source>
        <dbReference type="Pfam" id="PF00127"/>
    </source>
</evidence>
<dbReference type="InterPro" id="IPR052721">
    <property type="entry name" value="ET_Amicyanin"/>
</dbReference>
<evidence type="ECO:0000256" key="2">
    <source>
        <dbReference type="ARBA" id="ARBA00004418"/>
    </source>
</evidence>
<evidence type="ECO:0000313" key="10">
    <source>
        <dbReference type="Proteomes" id="UP001628193"/>
    </source>
</evidence>
<feature type="domain" description="Blue (type 1) copper" evidence="8">
    <location>
        <begin position="38"/>
        <end position="121"/>
    </location>
</feature>
<gene>
    <name evidence="9" type="primary">petE</name>
    <name evidence="9" type="ORF">SIID45300_02825</name>
</gene>
<dbReference type="Proteomes" id="UP001628193">
    <property type="component" value="Unassembled WGS sequence"/>
</dbReference>
<keyword evidence="4" id="KW-0479">Metal-binding</keyword>
<dbReference type="PANTHER" id="PTHR36507">
    <property type="entry name" value="BLL1555 PROTEIN"/>
    <property type="match status" value="1"/>
</dbReference>
<keyword evidence="10" id="KW-1185">Reference proteome</keyword>
<evidence type="ECO:0000256" key="5">
    <source>
        <dbReference type="ARBA" id="ARBA00022764"/>
    </source>
</evidence>
<keyword evidence="5" id="KW-0574">Periplasm</keyword>
<evidence type="ECO:0000256" key="3">
    <source>
        <dbReference type="ARBA" id="ARBA00022448"/>
    </source>
</evidence>
<dbReference type="EMBL" id="BAAFGK010000005">
    <property type="protein sequence ID" value="GAB0058476.1"/>
    <property type="molecule type" value="Genomic_DNA"/>
</dbReference>
<dbReference type="Pfam" id="PF00127">
    <property type="entry name" value="Copper-bind"/>
    <property type="match status" value="1"/>
</dbReference>
<evidence type="ECO:0000256" key="6">
    <source>
        <dbReference type="ARBA" id="ARBA00022982"/>
    </source>
</evidence>
<organism evidence="9 10">
    <name type="scientific">Candidatus Magnetaquiglobus chichijimensis</name>
    <dbReference type="NCBI Taxonomy" id="3141448"/>
    <lineage>
        <taxon>Bacteria</taxon>
        <taxon>Pseudomonadati</taxon>
        <taxon>Pseudomonadota</taxon>
        <taxon>Magnetococcia</taxon>
        <taxon>Magnetococcales</taxon>
        <taxon>Candidatus Magnetaquicoccaceae</taxon>
        <taxon>Candidatus Magnetaquiglobus</taxon>
    </lineage>
</organism>
<keyword evidence="6" id="KW-0249">Electron transport</keyword>
<comment type="caution">
    <text evidence="9">The sequence shown here is derived from an EMBL/GenBank/DDBJ whole genome shotgun (WGS) entry which is preliminary data.</text>
</comment>
<reference evidence="9 10" key="1">
    <citation type="submission" date="2024-09" db="EMBL/GenBank/DDBJ databases">
        <title>Draft genome sequence of Candidatus Magnetaquicoccaceae bacterium FCR-1.</title>
        <authorList>
            <person name="Shimoshige H."/>
            <person name="Shimamura S."/>
            <person name="Taoka A."/>
            <person name="Kobayashi H."/>
            <person name="Maekawa T."/>
        </authorList>
    </citation>
    <scope>NUCLEOTIDE SEQUENCE [LARGE SCALE GENOMIC DNA]</scope>
    <source>
        <strain evidence="9 10">FCR-1</strain>
    </source>
</reference>